<evidence type="ECO:0000256" key="9">
    <source>
        <dbReference type="ARBA" id="ARBA00035120"/>
    </source>
</evidence>
<comment type="similarity">
    <text evidence="9 11">Belongs to the fluoride channel Fluc/FEX (TC 1.A.43) family.</text>
</comment>
<reference evidence="12" key="1">
    <citation type="submission" date="2020-05" db="EMBL/GenBank/DDBJ databases">
        <title>Genomic Encyclopedia of Type Strains, Phase IV (KMG-V): Genome sequencing to study the core and pangenomes of soil and plant-associated prokaryotes.</title>
        <authorList>
            <person name="Whitman W."/>
        </authorList>
    </citation>
    <scope>NUCLEOTIDE SEQUENCE</scope>
    <source>
        <strain evidence="12">16F</strain>
    </source>
</reference>
<keyword evidence="3" id="KW-0997">Cell inner membrane</keyword>
<comment type="caution">
    <text evidence="12">The sequence shown here is derived from an EMBL/GenBank/DDBJ whole genome shotgun (WGS) entry which is preliminary data.</text>
</comment>
<dbReference type="EMBL" id="JABSNO010000015">
    <property type="protein sequence ID" value="NRS93067.1"/>
    <property type="molecule type" value="Genomic_DNA"/>
</dbReference>
<dbReference type="PANTHER" id="PTHR28259">
    <property type="entry name" value="FLUORIDE EXPORT PROTEIN 1-RELATED"/>
    <property type="match status" value="1"/>
</dbReference>
<protein>
    <recommendedName>
        <fullName evidence="11">Fluoride-specific ion channel FluC</fullName>
    </recommendedName>
</protein>
<keyword evidence="11" id="KW-0813">Transport</keyword>
<feature type="binding site" evidence="11">
    <location>
        <position position="76"/>
    </location>
    <ligand>
        <name>Na(+)</name>
        <dbReference type="ChEBI" id="CHEBI:29101"/>
        <note>structural</note>
    </ligand>
</feature>
<dbReference type="Proteomes" id="UP000610746">
    <property type="component" value="Unassembled WGS sequence"/>
</dbReference>
<keyword evidence="13" id="KW-1185">Reference proteome</keyword>
<feature type="transmembrane region" description="Helical" evidence="11">
    <location>
        <begin position="63"/>
        <end position="83"/>
    </location>
</feature>
<proteinExistence type="inferred from homology"/>
<evidence type="ECO:0000256" key="6">
    <source>
        <dbReference type="ARBA" id="ARBA00023065"/>
    </source>
</evidence>
<evidence type="ECO:0000256" key="1">
    <source>
        <dbReference type="ARBA" id="ARBA00004651"/>
    </source>
</evidence>
<keyword evidence="4 11" id="KW-0812">Transmembrane</keyword>
<organism evidence="12 13">
    <name type="scientific">Frigoriflavimonas asaccharolytica</name>
    <dbReference type="NCBI Taxonomy" id="2735899"/>
    <lineage>
        <taxon>Bacteria</taxon>
        <taxon>Pseudomonadati</taxon>
        <taxon>Bacteroidota</taxon>
        <taxon>Flavobacteriia</taxon>
        <taxon>Flavobacteriales</taxon>
        <taxon>Weeksellaceae</taxon>
        <taxon>Frigoriflavimonas</taxon>
    </lineage>
</organism>
<dbReference type="NCBIfam" id="TIGR00494">
    <property type="entry name" value="crcB"/>
    <property type="match status" value="1"/>
</dbReference>
<evidence type="ECO:0000256" key="7">
    <source>
        <dbReference type="ARBA" id="ARBA00023136"/>
    </source>
</evidence>
<keyword evidence="6 11" id="KW-0406">Ion transport</keyword>
<evidence type="ECO:0000256" key="10">
    <source>
        <dbReference type="ARBA" id="ARBA00035585"/>
    </source>
</evidence>
<feature type="transmembrane region" description="Helical" evidence="11">
    <location>
        <begin position="95"/>
        <end position="119"/>
    </location>
</feature>
<feature type="transmembrane region" description="Helical" evidence="11">
    <location>
        <begin position="34"/>
        <end position="56"/>
    </location>
</feature>
<dbReference type="GO" id="GO:0140114">
    <property type="term" value="P:cellular detoxification of fluoride"/>
    <property type="evidence" value="ECO:0007669"/>
    <property type="project" value="UniProtKB-UniRule"/>
</dbReference>
<keyword evidence="5 11" id="KW-1133">Transmembrane helix</keyword>
<dbReference type="Pfam" id="PF02537">
    <property type="entry name" value="CRCB"/>
    <property type="match status" value="1"/>
</dbReference>
<comment type="activity regulation">
    <text evidence="11">Na(+) is not transported, but it plays an essential structural role and its presence is essential for fluoride channel function.</text>
</comment>
<dbReference type="AlphaFoldDB" id="A0A8J8GC89"/>
<dbReference type="PANTHER" id="PTHR28259:SF1">
    <property type="entry name" value="FLUORIDE EXPORT PROTEIN 1-RELATED"/>
    <property type="match status" value="1"/>
</dbReference>
<feature type="binding site" evidence="11">
    <location>
        <position position="73"/>
    </location>
    <ligand>
        <name>Na(+)</name>
        <dbReference type="ChEBI" id="CHEBI:29101"/>
        <note>structural</note>
    </ligand>
</feature>
<evidence type="ECO:0000256" key="8">
    <source>
        <dbReference type="ARBA" id="ARBA00023303"/>
    </source>
</evidence>
<keyword evidence="2 11" id="KW-1003">Cell membrane</keyword>
<evidence type="ECO:0000313" key="13">
    <source>
        <dbReference type="Proteomes" id="UP000610746"/>
    </source>
</evidence>
<comment type="subcellular location">
    <subcellularLocation>
        <location evidence="1 11">Cell membrane</location>
        <topology evidence="1 11">Multi-pass membrane protein</topology>
    </subcellularLocation>
</comment>
<keyword evidence="11" id="KW-0479">Metal-binding</keyword>
<evidence type="ECO:0000256" key="3">
    <source>
        <dbReference type="ARBA" id="ARBA00022519"/>
    </source>
</evidence>
<keyword evidence="7 11" id="KW-0472">Membrane</keyword>
<dbReference type="GO" id="GO:0062054">
    <property type="term" value="F:fluoride channel activity"/>
    <property type="evidence" value="ECO:0007669"/>
    <property type="project" value="UniProtKB-UniRule"/>
</dbReference>
<accession>A0A8J8GC89</accession>
<dbReference type="GO" id="GO:0005886">
    <property type="term" value="C:plasma membrane"/>
    <property type="evidence" value="ECO:0007669"/>
    <property type="project" value="UniProtKB-SubCell"/>
</dbReference>
<keyword evidence="8 11" id="KW-0407">Ion channel</keyword>
<evidence type="ECO:0000256" key="2">
    <source>
        <dbReference type="ARBA" id="ARBA00022475"/>
    </source>
</evidence>
<evidence type="ECO:0000256" key="11">
    <source>
        <dbReference type="HAMAP-Rule" id="MF_00454"/>
    </source>
</evidence>
<evidence type="ECO:0000313" key="12">
    <source>
        <dbReference type="EMBL" id="NRS93067.1"/>
    </source>
</evidence>
<sequence>MKALIYIFIGGGLGSVMRFLISNFSQKLWNIKGFPFGTFTVNIVGCFLIGLASAYFLKVDNYLKFLIITGFCGGFTTFSAFSIENYTLWQEGNYGILALYVGLSILIGILAIFLGFWVLKN</sequence>
<keyword evidence="11" id="KW-0915">Sodium</keyword>
<dbReference type="HAMAP" id="MF_00454">
    <property type="entry name" value="FluC"/>
    <property type="match status" value="1"/>
</dbReference>
<name>A0A8J8GC89_9FLAO</name>
<dbReference type="InterPro" id="IPR003691">
    <property type="entry name" value="FluC"/>
</dbReference>
<comment type="function">
    <text evidence="11">Fluoride-specific ion channel. Important for reducing fluoride concentration in the cell, thus reducing its toxicity.</text>
</comment>
<dbReference type="GO" id="GO:0046872">
    <property type="term" value="F:metal ion binding"/>
    <property type="evidence" value="ECO:0007669"/>
    <property type="project" value="UniProtKB-KW"/>
</dbReference>
<evidence type="ECO:0000256" key="5">
    <source>
        <dbReference type="ARBA" id="ARBA00022989"/>
    </source>
</evidence>
<gene>
    <name evidence="11" type="primary">fluC</name>
    <name evidence="11" type="synonym">crcB</name>
    <name evidence="12" type="ORF">HNQ03_002152</name>
</gene>
<dbReference type="RefSeq" id="WP_173779646.1">
    <property type="nucleotide sequence ID" value="NZ_JABSNO010000015.1"/>
</dbReference>
<comment type="catalytic activity">
    <reaction evidence="10">
        <text>fluoride(in) = fluoride(out)</text>
        <dbReference type="Rhea" id="RHEA:76159"/>
        <dbReference type="ChEBI" id="CHEBI:17051"/>
    </reaction>
    <physiologicalReaction direction="left-to-right" evidence="10">
        <dbReference type="Rhea" id="RHEA:76160"/>
    </physiologicalReaction>
</comment>
<evidence type="ECO:0000256" key="4">
    <source>
        <dbReference type="ARBA" id="ARBA00022692"/>
    </source>
</evidence>